<proteinExistence type="predicted"/>
<evidence type="ECO:0000313" key="2">
    <source>
        <dbReference type="EMBL" id="AOO84711.1"/>
    </source>
</evidence>
<sequence>MSLLATSLLVKLDLNPASEPKHSKAAADRLISGDPSFKTWAQDESRKDPVRTGVWEATPGETHSIKGETMEFCYILSGVVELIEEGQPPRIFRAGDSLVMKPGYVGVWKTIETVRKIYVIVG</sequence>
<dbReference type="PANTHER" id="PTHR40943:SF1">
    <property type="entry name" value="CYTOPLASMIC PROTEIN"/>
    <property type="match status" value="1"/>
</dbReference>
<dbReference type="InterPro" id="IPR011051">
    <property type="entry name" value="RmlC_Cupin_sf"/>
</dbReference>
<dbReference type="Pfam" id="PF05899">
    <property type="entry name" value="Cupin_3"/>
    <property type="match status" value="1"/>
</dbReference>
<dbReference type="OrthoDB" id="9799053at2"/>
<dbReference type="STRING" id="1526658.BHK69_22695"/>
<dbReference type="SUPFAM" id="SSF51182">
    <property type="entry name" value="RmlC-like cupins"/>
    <property type="match status" value="1"/>
</dbReference>
<evidence type="ECO:0000313" key="3">
    <source>
        <dbReference type="Proteomes" id="UP000094969"/>
    </source>
</evidence>
<keyword evidence="3" id="KW-1185">Reference proteome</keyword>
<evidence type="ECO:0000259" key="1">
    <source>
        <dbReference type="Pfam" id="PF05899"/>
    </source>
</evidence>
<dbReference type="InterPro" id="IPR014710">
    <property type="entry name" value="RmlC-like_jellyroll"/>
</dbReference>
<reference evidence="2 3" key="1">
    <citation type="journal article" date="2015" name="Antonie Van Leeuwenhoek">
        <title>Bosea vaviloviae sp. nov., a new species of slow-growing rhizobia isolated from nodules of the relict species Vavilovia formosa (Stev.) Fed.</title>
        <authorList>
            <person name="Safronova V.I."/>
            <person name="Kuznetsova I.G."/>
            <person name="Sazanova A.L."/>
            <person name="Kimeklis A.K."/>
            <person name="Belimov A.A."/>
            <person name="Andronov E.E."/>
            <person name="Pinaev A.G."/>
            <person name="Chizhevskaya E.P."/>
            <person name="Pukhaev A.R."/>
            <person name="Popov K.P."/>
            <person name="Willems A."/>
            <person name="Tikhonovich I.A."/>
        </authorList>
    </citation>
    <scope>NUCLEOTIDE SEQUENCE [LARGE SCALE GENOMIC DNA]</scope>
    <source>
        <strain evidence="2 3">Vaf18</strain>
    </source>
</reference>
<dbReference type="EMBL" id="CP017147">
    <property type="protein sequence ID" value="AOO84711.1"/>
    <property type="molecule type" value="Genomic_DNA"/>
</dbReference>
<dbReference type="AlphaFoldDB" id="A0A1D7UBF5"/>
<feature type="domain" description="(S)-ureidoglycine aminohydrolase cupin" evidence="1">
    <location>
        <begin position="45"/>
        <end position="118"/>
    </location>
</feature>
<dbReference type="Gene3D" id="2.60.120.10">
    <property type="entry name" value="Jelly Rolls"/>
    <property type="match status" value="1"/>
</dbReference>
<organism evidence="2 3">
    <name type="scientific">Bosea vaviloviae</name>
    <dbReference type="NCBI Taxonomy" id="1526658"/>
    <lineage>
        <taxon>Bacteria</taxon>
        <taxon>Pseudomonadati</taxon>
        <taxon>Pseudomonadota</taxon>
        <taxon>Alphaproteobacteria</taxon>
        <taxon>Hyphomicrobiales</taxon>
        <taxon>Boseaceae</taxon>
        <taxon>Bosea</taxon>
    </lineage>
</organism>
<gene>
    <name evidence="2" type="ORF">BHK69_22695</name>
</gene>
<protein>
    <submittedName>
        <fullName evidence="2">Cupin</fullName>
    </submittedName>
</protein>
<accession>A0A1D7UBF5</accession>
<dbReference type="RefSeq" id="WP_069693897.1">
    <property type="nucleotide sequence ID" value="NZ_CP017147.1"/>
</dbReference>
<dbReference type="InterPro" id="IPR008579">
    <property type="entry name" value="UGlyAH_Cupin_dom"/>
</dbReference>
<dbReference type="Proteomes" id="UP000094969">
    <property type="component" value="Chromosome"/>
</dbReference>
<dbReference type="CDD" id="cd02227">
    <property type="entry name" value="cupin_TM1112-like"/>
    <property type="match status" value="1"/>
</dbReference>
<dbReference type="PANTHER" id="PTHR40943">
    <property type="entry name" value="CYTOPLASMIC PROTEIN-RELATED"/>
    <property type="match status" value="1"/>
</dbReference>
<name>A0A1D7UBF5_9HYPH</name>
<dbReference type="KEGG" id="bvv:BHK69_22695"/>